<comment type="caution">
    <text evidence="3">The sequence shown here is derived from an EMBL/GenBank/DDBJ whole genome shotgun (WGS) entry which is preliminary data.</text>
</comment>
<dbReference type="GO" id="GO:0016281">
    <property type="term" value="C:eukaryotic translation initiation factor 4F complex"/>
    <property type="evidence" value="ECO:0007669"/>
    <property type="project" value="TreeGrafter"/>
</dbReference>
<sequence length="321" mass="36896">MARGMNEFPSLFVLNLGRRSLWLIRLLWLWMTVCRGWRTLSMMLRSLSIVLLSATVARAHHSVGQDAGGHRLVEHPEEFPADVEGSESPQEVHPALGLLVQLPRVACPVQPIVQPQPKIFVGCCCGTNTKDQHKESLDRLCKLLQTFGKDLDTGDTKPQMDRYFDHISHIVQERKASTRTCLMLQDVLDLRRVNVISDGRITSIWIGSECNYTQAWCKSVIHHMEQFDHIKKSPRKPTRRGRPNPHNYRRYRSVSPRRGGRFDWDNTSGRKCQAQLDSDYWCLSRELGEVTEETRRLQQEGHTRDLVTQPADKGETPQPKL</sequence>
<proteinExistence type="predicted"/>
<dbReference type="SUPFAM" id="SSF48371">
    <property type="entry name" value="ARM repeat"/>
    <property type="match status" value="1"/>
</dbReference>
<reference evidence="3 4" key="1">
    <citation type="submission" date="2019-04" db="EMBL/GenBank/DDBJ databases">
        <title>Chromosome genome assembly for Takifugu flavidus.</title>
        <authorList>
            <person name="Xiao S."/>
        </authorList>
    </citation>
    <scope>NUCLEOTIDE SEQUENCE [LARGE SCALE GENOMIC DNA]</scope>
    <source>
        <strain evidence="3">HTHZ2018</strain>
        <tissue evidence="3">Muscle</tissue>
    </source>
</reference>
<evidence type="ECO:0000259" key="2">
    <source>
        <dbReference type="Pfam" id="PF02854"/>
    </source>
</evidence>
<evidence type="ECO:0000256" key="1">
    <source>
        <dbReference type="SAM" id="MobiDB-lite"/>
    </source>
</evidence>
<protein>
    <submittedName>
        <fullName evidence="3">Eukaryotic translation initiation factor 4 gamma 3</fullName>
    </submittedName>
</protein>
<dbReference type="AlphaFoldDB" id="A0A5C6MZQ8"/>
<dbReference type="Pfam" id="PF02854">
    <property type="entry name" value="MIF4G"/>
    <property type="match status" value="1"/>
</dbReference>
<accession>A0A5C6MZQ8</accession>
<feature type="region of interest" description="Disordered" evidence="1">
    <location>
        <begin position="228"/>
        <end position="266"/>
    </location>
</feature>
<dbReference type="PANTHER" id="PTHR23253">
    <property type="entry name" value="EUKARYOTIC TRANSLATION INITIATION FACTOR 4 GAMMA"/>
    <property type="match status" value="1"/>
</dbReference>
<organism evidence="3 4">
    <name type="scientific">Takifugu flavidus</name>
    <name type="common">sansaifugu</name>
    <dbReference type="NCBI Taxonomy" id="433684"/>
    <lineage>
        <taxon>Eukaryota</taxon>
        <taxon>Metazoa</taxon>
        <taxon>Chordata</taxon>
        <taxon>Craniata</taxon>
        <taxon>Vertebrata</taxon>
        <taxon>Euteleostomi</taxon>
        <taxon>Actinopterygii</taxon>
        <taxon>Neopterygii</taxon>
        <taxon>Teleostei</taxon>
        <taxon>Neoteleostei</taxon>
        <taxon>Acanthomorphata</taxon>
        <taxon>Eupercaria</taxon>
        <taxon>Tetraodontiformes</taxon>
        <taxon>Tetradontoidea</taxon>
        <taxon>Tetraodontidae</taxon>
        <taxon>Takifugu</taxon>
    </lineage>
</organism>
<keyword evidence="3" id="KW-0648">Protein biosynthesis</keyword>
<dbReference type="InterPro" id="IPR003890">
    <property type="entry name" value="MIF4G-like_typ-3"/>
</dbReference>
<feature type="compositionally biased region" description="Basic residues" evidence="1">
    <location>
        <begin position="232"/>
        <end position="252"/>
    </location>
</feature>
<dbReference type="GO" id="GO:0003729">
    <property type="term" value="F:mRNA binding"/>
    <property type="evidence" value="ECO:0007669"/>
    <property type="project" value="TreeGrafter"/>
</dbReference>
<feature type="region of interest" description="Disordered" evidence="1">
    <location>
        <begin position="293"/>
        <end position="321"/>
    </location>
</feature>
<dbReference type="EMBL" id="RHFK02000019">
    <property type="protein sequence ID" value="TWW58920.1"/>
    <property type="molecule type" value="Genomic_DNA"/>
</dbReference>
<dbReference type="Proteomes" id="UP000324091">
    <property type="component" value="Chromosome 6"/>
</dbReference>
<keyword evidence="4" id="KW-1185">Reference proteome</keyword>
<evidence type="ECO:0000313" key="4">
    <source>
        <dbReference type="Proteomes" id="UP000324091"/>
    </source>
</evidence>
<dbReference type="GO" id="GO:0003743">
    <property type="term" value="F:translation initiation factor activity"/>
    <property type="evidence" value="ECO:0007669"/>
    <property type="project" value="UniProtKB-KW"/>
</dbReference>
<keyword evidence="3" id="KW-0396">Initiation factor</keyword>
<evidence type="ECO:0000313" key="3">
    <source>
        <dbReference type="EMBL" id="TWW58920.1"/>
    </source>
</evidence>
<gene>
    <name evidence="3" type="ORF">D4764_06G0004500</name>
</gene>
<feature type="compositionally biased region" description="Basic and acidic residues" evidence="1">
    <location>
        <begin position="293"/>
        <end position="305"/>
    </location>
</feature>
<name>A0A5C6MZQ8_9TELE</name>
<dbReference type="PANTHER" id="PTHR23253:SF78">
    <property type="entry name" value="EUKARYOTIC TRANSLATION INITIATION FACTOR 4G1, ISOFORM B-RELATED"/>
    <property type="match status" value="1"/>
</dbReference>
<feature type="domain" description="MIF4G" evidence="2">
    <location>
        <begin position="127"/>
        <end position="193"/>
    </location>
</feature>
<feature type="non-terminal residue" evidence="3">
    <location>
        <position position="321"/>
    </location>
</feature>
<dbReference type="InterPro" id="IPR016024">
    <property type="entry name" value="ARM-type_fold"/>
</dbReference>
<dbReference type="Gene3D" id="1.25.40.180">
    <property type="match status" value="1"/>
</dbReference>